<keyword evidence="2" id="KW-1133">Transmembrane helix</keyword>
<dbReference type="GO" id="GO:0004792">
    <property type="term" value="F:thiosulfate-cyanide sulfurtransferase activity"/>
    <property type="evidence" value="ECO:0007669"/>
    <property type="project" value="TreeGrafter"/>
</dbReference>
<dbReference type="InterPro" id="IPR035985">
    <property type="entry name" value="Ubiquitin-activating_enz"/>
</dbReference>
<feature type="domain" description="THIF-type NAD/FAD binding fold" evidence="3">
    <location>
        <begin position="2"/>
        <end position="220"/>
    </location>
</feature>
<dbReference type="FunFam" id="3.40.50.720:FF:000080">
    <property type="entry name" value="Thiazole biosynthesis adenylyltransferase ThiF"/>
    <property type="match status" value="1"/>
</dbReference>
<dbReference type="AlphaFoldDB" id="A0A7C2N765"/>
<dbReference type="InterPro" id="IPR045886">
    <property type="entry name" value="ThiF/MoeB/HesA"/>
</dbReference>
<name>A0A7C2N765_ARCFL</name>
<dbReference type="EMBL" id="DSCQ01000069">
    <property type="protein sequence ID" value="HET21522.1"/>
    <property type="molecule type" value="Genomic_DNA"/>
</dbReference>
<dbReference type="GO" id="GO:0016779">
    <property type="term" value="F:nucleotidyltransferase activity"/>
    <property type="evidence" value="ECO:0007669"/>
    <property type="project" value="TreeGrafter"/>
</dbReference>
<gene>
    <name evidence="4" type="ORF">ENN70_05495</name>
</gene>
<dbReference type="Gene3D" id="3.40.50.720">
    <property type="entry name" value="NAD(P)-binding Rossmann-like Domain"/>
    <property type="match status" value="1"/>
</dbReference>
<feature type="transmembrane region" description="Helical" evidence="2">
    <location>
        <begin position="14"/>
        <end position="34"/>
    </location>
</feature>
<dbReference type="PANTHER" id="PTHR10953">
    <property type="entry name" value="UBIQUITIN-ACTIVATING ENZYME E1"/>
    <property type="match status" value="1"/>
</dbReference>
<reference evidence="4" key="1">
    <citation type="journal article" date="2020" name="mSystems">
        <title>Genome- and Community-Level Interaction Insights into Carbon Utilization and Element Cycling Functions of Hydrothermarchaeota in Hydrothermal Sediment.</title>
        <authorList>
            <person name="Zhou Z."/>
            <person name="Liu Y."/>
            <person name="Xu W."/>
            <person name="Pan J."/>
            <person name="Luo Z.H."/>
            <person name="Li M."/>
        </authorList>
    </citation>
    <scope>NUCLEOTIDE SEQUENCE [LARGE SCALE GENOMIC DNA]</scope>
    <source>
        <strain evidence="4">SpSt-12</strain>
    </source>
</reference>
<sequence length="243" mass="26063">MVFGEEGQMRLRKASVLVVGAGGLGSAVIAYLAAAGVGKIGIADADSVEESNLQRQIIHAGNLGKNKAESAAEFVKKLNPDVEVDVYPYSVTPENVLDMVKPYNVVAGCPDSFRVRFLLNDVCMLLNKPFVHAAVYGWEGEVATFFGKPCYRCYLAKAIEEGGRAIVGATAGTFGCMQAAEVIKVITGSEKTLSGKLIRGDLAEMDFFTISIPENANCPVCSGRLKGIFEENYTGSCEIIRFE</sequence>
<dbReference type="CDD" id="cd00757">
    <property type="entry name" value="ThiF_MoeB_HesA_family"/>
    <property type="match status" value="1"/>
</dbReference>
<dbReference type="Pfam" id="PF00899">
    <property type="entry name" value="ThiF"/>
    <property type="match status" value="1"/>
</dbReference>
<evidence type="ECO:0000256" key="2">
    <source>
        <dbReference type="SAM" id="Phobius"/>
    </source>
</evidence>
<keyword evidence="2" id="KW-0472">Membrane</keyword>
<keyword evidence="2" id="KW-0812">Transmembrane</keyword>
<organism evidence="4">
    <name type="scientific">Archaeoglobus fulgidus</name>
    <dbReference type="NCBI Taxonomy" id="2234"/>
    <lineage>
        <taxon>Archaea</taxon>
        <taxon>Methanobacteriati</taxon>
        <taxon>Methanobacteriota</taxon>
        <taxon>Archaeoglobi</taxon>
        <taxon>Archaeoglobales</taxon>
        <taxon>Archaeoglobaceae</taxon>
        <taxon>Archaeoglobus</taxon>
    </lineage>
</organism>
<dbReference type="GO" id="GO:0005737">
    <property type="term" value="C:cytoplasm"/>
    <property type="evidence" value="ECO:0007669"/>
    <property type="project" value="TreeGrafter"/>
</dbReference>
<evidence type="ECO:0000256" key="1">
    <source>
        <dbReference type="ARBA" id="ARBA00009919"/>
    </source>
</evidence>
<comment type="similarity">
    <text evidence="1">Belongs to the HesA/MoeB/ThiF family.</text>
</comment>
<comment type="caution">
    <text evidence="4">The sequence shown here is derived from an EMBL/GenBank/DDBJ whole genome shotgun (WGS) entry which is preliminary data.</text>
</comment>
<dbReference type="GO" id="GO:0008641">
    <property type="term" value="F:ubiquitin-like modifier activating enzyme activity"/>
    <property type="evidence" value="ECO:0007669"/>
    <property type="project" value="InterPro"/>
</dbReference>
<proteinExistence type="inferred from homology"/>
<evidence type="ECO:0000259" key="3">
    <source>
        <dbReference type="Pfam" id="PF00899"/>
    </source>
</evidence>
<accession>A0A7C2N765</accession>
<evidence type="ECO:0000313" key="4">
    <source>
        <dbReference type="EMBL" id="HET21522.1"/>
    </source>
</evidence>
<dbReference type="PANTHER" id="PTHR10953:SF102">
    <property type="entry name" value="ADENYLYLTRANSFERASE AND SULFURTRANSFERASE MOCS3"/>
    <property type="match status" value="1"/>
</dbReference>
<protein>
    <submittedName>
        <fullName evidence="4">HesA/MoeB/ThiF family protein</fullName>
    </submittedName>
</protein>
<dbReference type="InterPro" id="IPR000594">
    <property type="entry name" value="ThiF_NAD_FAD-bd"/>
</dbReference>
<dbReference type="SUPFAM" id="SSF69572">
    <property type="entry name" value="Activating enzymes of the ubiquitin-like proteins"/>
    <property type="match status" value="1"/>
</dbReference>